<reference evidence="2 3" key="1">
    <citation type="submission" date="2024-05" db="EMBL/GenBank/DDBJ databases">
        <title>Roseateles sp. DJS-2-20 16S ribosomal RNA gene Genome sequencing and assembly.</title>
        <authorList>
            <person name="Woo H."/>
        </authorList>
    </citation>
    <scope>NUCLEOTIDE SEQUENCE [LARGE SCALE GENOMIC DNA]</scope>
    <source>
        <strain evidence="2 3">DJS-2-20</strain>
    </source>
</reference>
<dbReference type="EMBL" id="JBDPZD010000005">
    <property type="protein sequence ID" value="MEO3693011.1"/>
    <property type="molecule type" value="Genomic_DNA"/>
</dbReference>
<name>A0ABV0G5K7_9BURK</name>
<comment type="caution">
    <text evidence="2">The sequence shown here is derived from an EMBL/GenBank/DDBJ whole genome shotgun (WGS) entry which is preliminary data.</text>
</comment>
<dbReference type="Proteomes" id="UP001495147">
    <property type="component" value="Unassembled WGS sequence"/>
</dbReference>
<feature type="signal peptide" evidence="1">
    <location>
        <begin position="1"/>
        <end position="23"/>
    </location>
</feature>
<dbReference type="RefSeq" id="WP_347705832.1">
    <property type="nucleotide sequence ID" value="NZ_JBDPZD010000005.1"/>
</dbReference>
<keyword evidence="1" id="KW-0732">Signal</keyword>
<evidence type="ECO:0000313" key="3">
    <source>
        <dbReference type="Proteomes" id="UP001495147"/>
    </source>
</evidence>
<keyword evidence="3" id="KW-1185">Reference proteome</keyword>
<feature type="chain" id="PRO_5045649592" evidence="1">
    <location>
        <begin position="24"/>
        <end position="452"/>
    </location>
</feature>
<protein>
    <submittedName>
        <fullName evidence="2">Uncharacterized protein</fullName>
    </submittedName>
</protein>
<dbReference type="PROSITE" id="PS51257">
    <property type="entry name" value="PROKAR_LIPOPROTEIN"/>
    <property type="match status" value="1"/>
</dbReference>
<evidence type="ECO:0000256" key="1">
    <source>
        <dbReference type="SAM" id="SignalP"/>
    </source>
</evidence>
<gene>
    <name evidence="2" type="ORF">ABDJ85_16180</name>
</gene>
<proteinExistence type="predicted"/>
<sequence>MNARSWRLRGAALVLLGVLLALAGCSTVQPPPAPPSYTATQLLALRPADLQWPATSDAGEQAQREADLARLRSGLALPDGPERLAALPGLLDLAAHYDTEIDTARPMLLAALPNLPALDANTQRALLTAAHTLYPQEAAPLVEPLLPQLPETKPFAIAAYTLLAARVPGVEARLRERIPQQFPQWRDDARLTALMQRLDSAAPQHPPLAELLAAPLRPGYPVVFSLQRPGRQHIGLALVRAPDGRFLREANGELLAIPQLALARSGLPGTITNGNTPQGLFTIVGSSVAASNPTIGPTPFLHSKLPIEATVAEFEHATRSEPWTEATYDSFLPPSWQGYAPFKEAWLAGRAGRDEILAHGSVVRTEAYHPAARFLPGTPSAGCLVAPERWDASTGRLLSSQQLRLAQAYAGVATESLAGYLVVVEVDAADGPVTPGEALAWVQAAEALRPAR</sequence>
<accession>A0ABV0G5K7</accession>
<evidence type="ECO:0000313" key="2">
    <source>
        <dbReference type="EMBL" id="MEO3693011.1"/>
    </source>
</evidence>
<organism evidence="2 3">
    <name type="scientific">Roseateles paludis</name>
    <dbReference type="NCBI Taxonomy" id="3145238"/>
    <lineage>
        <taxon>Bacteria</taxon>
        <taxon>Pseudomonadati</taxon>
        <taxon>Pseudomonadota</taxon>
        <taxon>Betaproteobacteria</taxon>
        <taxon>Burkholderiales</taxon>
        <taxon>Sphaerotilaceae</taxon>
        <taxon>Roseateles</taxon>
    </lineage>
</organism>